<feature type="compositionally biased region" description="Basic and acidic residues" evidence="11">
    <location>
        <begin position="1"/>
        <end position="15"/>
    </location>
</feature>
<evidence type="ECO:0000256" key="4">
    <source>
        <dbReference type="ARBA" id="ARBA00022692"/>
    </source>
</evidence>
<evidence type="ECO:0000256" key="3">
    <source>
        <dbReference type="ARBA" id="ARBA00022670"/>
    </source>
</evidence>
<dbReference type="PANTHER" id="PTHR33695">
    <property type="entry name" value="LIPOPROTEIN SIGNAL PEPTIDASE"/>
    <property type="match status" value="1"/>
</dbReference>
<dbReference type="HAMAP" id="MF_00161">
    <property type="entry name" value="LspA"/>
    <property type="match status" value="1"/>
</dbReference>
<evidence type="ECO:0000313" key="13">
    <source>
        <dbReference type="Proteomes" id="UP000727056"/>
    </source>
</evidence>
<gene>
    <name evidence="9" type="primary">lspA</name>
    <name evidence="12" type="ORF">HCN52_20160</name>
</gene>
<feature type="transmembrane region" description="Helical" evidence="9">
    <location>
        <begin position="77"/>
        <end position="97"/>
    </location>
</feature>
<dbReference type="PRINTS" id="PR00781">
    <property type="entry name" value="LIPOSIGPTASE"/>
</dbReference>
<evidence type="ECO:0000256" key="5">
    <source>
        <dbReference type="ARBA" id="ARBA00022750"/>
    </source>
</evidence>
<evidence type="ECO:0000313" key="12">
    <source>
        <dbReference type="EMBL" id="NJQ17188.1"/>
    </source>
</evidence>
<feature type="transmembrane region" description="Helical" evidence="9">
    <location>
        <begin position="161"/>
        <end position="180"/>
    </location>
</feature>
<proteinExistence type="inferred from homology"/>
<feature type="region of interest" description="Disordered" evidence="11">
    <location>
        <begin position="1"/>
        <end position="70"/>
    </location>
</feature>
<feature type="transmembrane region" description="Helical" evidence="9">
    <location>
        <begin position="200"/>
        <end position="221"/>
    </location>
</feature>
<dbReference type="PANTHER" id="PTHR33695:SF1">
    <property type="entry name" value="LIPOPROTEIN SIGNAL PEPTIDASE"/>
    <property type="match status" value="1"/>
</dbReference>
<dbReference type="NCBIfam" id="TIGR00077">
    <property type="entry name" value="lspA"/>
    <property type="match status" value="1"/>
</dbReference>
<feature type="transmembrane region" description="Helical" evidence="9">
    <location>
        <begin position="125"/>
        <end position="149"/>
    </location>
</feature>
<evidence type="ECO:0000256" key="1">
    <source>
        <dbReference type="ARBA" id="ARBA00006139"/>
    </source>
</evidence>
<reference evidence="12 13" key="1">
    <citation type="submission" date="2020-03" db="EMBL/GenBank/DDBJ databases">
        <title>Draft genome of Streptomyces sp. ventii, isolated from the Axial Seamount in the Pacific Ocean, and resequencing of the two type strains Streptomyces lonarensis strain NCL 716 and Streptomyces bohaiensis strain 11A07.</title>
        <authorList>
            <person name="Loughran R.M."/>
            <person name="Pfannmuller K.M."/>
            <person name="Wasson B.J."/>
            <person name="Deadmond M.C."/>
            <person name="Paddock B.E."/>
            <person name="Koyack M.J."/>
            <person name="Gallegos D.A."/>
            <person name="Mitchell E.A."/>
            <person name="Ushijima B."/>
            <person name="Saw J.H."/>
            <person name="Mcphail K.L."/>
            <person name="Videau P."/>
        </authorList>
    </citation>
    <scope>NUCLEOTIDE SEQUENCE [LARGE SCALE GENOMIC DNA]</scope>
    <source>
        <strain evidence="12 13">11A07</strain>
    </source>
</reference>
<comment type="caution">
    <text evidence="12">The sequence shown here is derived from an EMBL/GenBank/DDBJ whole genome shotgun (WGS) entry which is preliminary data.</text>
</comment>
<comment type="catalytic activity">
    <reaction evidence="9">
        <text>Release of signal peptides from bacterial membrane prolipoproteins. Hydrolyzes -Xaa-Yaa-Zaa-|-(S,diacylglyceryl)Cys-, in which Xaa is hydrophobic (preferably Leu), and Yaa (Ala or Ser) and Zaa (Gly or Ala) have small, neutral side chains.</text>
        <dbReference type="EC" id="3.4.23.36"/>
    </reaction>
</comment>
<dbReference type="Pfam" id="PF01252">
    <property type="entry name" value="Peptidase_A8"/>
    <property type="match status" value="1"/>
</dbReference>
<evidence type="ECO:0000256" key="11">
    <source>
        <dbReference type="SAM" id="MobiDB-lite"/>
    </source>
</evidence>
<name>A0ABX1CGZ0_9ACTN</name>
<keyword evidence="13" id="KW-1185">Reference proteome</keyword>
<feature type="active site" evidence="9">
    <location>
        <position position="192"/>
    </location>
</feature>
<keyword evidence="2 9" id="KW-1003">Cell membrane</keyword>
<dbReference type="Proteomes" id="UP000727056">
    <property type="component" value="Unassembled WGS sequence"/>
</dbReference>
<accession>A0ABX1CGZ0</accession>
<evidence type="ECO:0000256" key="8">
    <source>
        <dbReference type="ARBA" id="ARBA00023136"/>
    </source>
</evidence>
<evidence type="ECO:0000256" key="10">
    <source>
        <dbReference type="RuleBase" id="RU004181"/>
    </source>
</evidence>
<keyword evidence="3 9" id="KW-0645">Protease</keyword>
<dbReference type="InterPro" id="IPR001872">
    <property type="entry name" value="Peptidase_A8"/>
</dbReference>
<keyword evidence="4 9" id="KW-0812">Transmembrane</keyword>
<feature type="compositionally biased region" description="Low complexity" evidence="11">
    <location>
        <begin position="240"/>
        <end position="273"/>
    </location>
</feature>
<keyword evidence="8 9" id="KW-0472">Membrane</keyword>
<keyword evidence="7 9" id="KW-1133">Transmembrane helix</keyword>
<dbReference type="EC" id="3.4.23.36" evidence="9"/>
<dbReference type="EMBL" id="JAAVJC010000256">
    <property type="protein sequence ID" value="NJQ17188.1"/>
    <property type="molecule type" value="Genomic_DNA"/>
</dbReference>
<feature type="region of interest" description="Disordered" evidence="11">
    <location>
        <begin position="229"/>
        <end position="289"/>
    </location>
</feature>
<organism evidence="12 13">
    <name type="scientific">Streptomyces bohaiensis</name>
    <dbReference type="NCBI Taxonomy" id="1431344"/>
    <lineage>
        <taxon>Bacteria</taxon>
        <taxon>Bacillati</taxon>
        <taxon>Actinomycetota</taxon>
        <taxon>Actinomycetes</taxon>
        <taxon>Kitasatosporales</taxon>
        <taxon>Streptomycetaceae</taxon>
        <taxon>Streptomyces</taxon>
    </lineage>
</organism>
<evidence type="ECO:0000256" key="2">
    <source>
        <dbReference type="ARBA" id="ARBA00022475"/>
    </source>
</evidence>
<comment type="subcellular location">
    <subcellularLocation>
        <location evidence="9">Cell membrane</location>
        <topology evidence="9">Multi-pass membrane protein</topology>
    </subcellularLocation>
</comment>
<comment type="similarity">
    <text evidence="1 9 10">Belongs to the peptidase A8 family.</text>
</comment>
<sequence length="289" mass="29473">MKEAERTIDTPDEARGQGPGERAAGDAERSAEAAVTAPSPDDAGNAEPDAPTGAEATGGPGAGSTDAAPTARGRRRIGVLAAVAVTAFVLDLVTKIWTVEWLEGREPVQIVGEWLQFEAVRNSGAAFGMGQALTVVFTCIATVVVIVILRLARKLYSAPWAVALGLLLGGALGNLADRIFRAPGVFQGAVVDFISPKHFAVFNLADSAIVCGGILIVLLSFRGLDPDGTVHRDEEKEQPAADAPDTAPAGSPSAATADTPTTADTAEPPAADGGDPDGTGRDGTGPRTT</sequence>
<keyword evidence="5 9" id="KW-0064">Aspartyl protease</keyword>
<protein>
    <recommendedName>
        <fullName evidence="9">Lipoprotein signal peptidase</fullName>
        <ecNumber evidence="9">3.4.23.36</ecNumber>
    </recommendedName>
    <alternativeName>
        <fullName evidence="9">Prolipoprotein signal peptidase</fullName>
    </alternativeName>
    <alternativeName>
        <fullName evidence="9">Signal peptidase II</fullName>
        <shortName evidence="9">SPase II</shortName>
    </alternativeName>
</protein>
<comment type="pathway">
    <text evidence="9">Protein modification; lipoprotein biosynthesis (signal peptide cleavage).</text>
</comment>
<evidence type="ECO:0000256" key="6">
    <source>
        <dbReference type="ARBA" id="ARBA00022801"/>
    </source>
</evidence>
<feature type="active site" evidence="9">
    <location>
        <position position="206"/>
    </location>
</feature>
<keyword evidence="6 9" id="KW-0378">Hydrolase</keyword>
<comment type="function">
    <text evidence="9">This protein specifically catalyzes the removal of signal peptides from prolipoproteins.</text>
</comment>
<dbReference type="GO" id="GO:0004190">
    <property type="term" value="F:aspartic-type endopeptidase activity"/>
    <property type="evidence" value="ECO:0007669"/>
    <property type="project" value="UniProtKB-EC"/>
</dbReference>
<feature type="compositionally biased region" description="Basic and acidic residues" evidence="11">
    <location>
        <begin position="229"/>
        <end position="239"/>
    </location>
</feature>
<evidence type="ECO:0000256" key="9">
    <source>
        <dbReference type="HAMAP-Rule" id="MF_00161"/>
    </source>
</evidence>
<evidence type="ECO:0000256" key="7">
    <source>
        <dbReference type="ARBA" id="ARBA00022989"/>
    </source>
</evidence>